<protein>
    <submittedName>
        <fullName evidence="1">Uncharacterized protein</fullName>
    </submittedName>
</protein>
<reference evidence="1" key="2">
    <citation type="submission" date="2025-09" db="UniProtKB">
        <authorList>
            <consortium name="Ensembl"/>
        </authorList>
    </citation>
    <scope>IDENTIFICATION</scope>
</reference>
<proteinExistence type="predicted"/>
<dbReference type="GeneTree" id="ENSGT00990000213725"/>
<evidence type="ECO:0000313" key="1">
    <source>
        <dbReference type="Ensembl" id="ENSSTUP00000045889.1"/>
    </source>
</evidence>
<dbReference type="InParanoid" id="A0A673ZF22"/>
<sequence>MSTCWKVLPYNEKKLYGADGDRFPSPVSLQDTNNFYCSLLQTNNPPKL</sequence>
<evidence type="ECO:0000313" key="2">
    <source>
        <dbReference type="Proteomes" id="UP000472277"/>
    </source>
</evidence>
<dbReference type="AlphaFoldDB" id="A0A673ZF22"/>
<organism evidence="1 2">
    <name type="scientific">Salmo trutta</name>
    <name type="common">Brown trout</name>
    <dbReference type="NCBI Taxonomy" id="8032"/>
    <lineage>
        <taxon>Eukaryota</taxon>
        <taxon>Metazoa</taxon>
        <taxon>Chordata</taxon>
        <taxon>Craniata</taxon>
        <taxon>Vertebrata</taxon>
        <taxon>Euteleostomi</taxon>
        <taxon>Actinopterygii</taxon>
        <taxon>Neopterygii</taxon>
        <taxon>Teleostei</taxon>
        <taxon>Protacanthopterygii</taxon>
        <taxon>Salmoniformes</taxon>
        <taxon>Salmonidae</taxon>
        <taxon>Salmoninae</taxon>
        <taxon>Salmo</taxon>
    </lineage>
</organism>
<reference evidence="1" key="1">
    <citation type="submission" date="2025-08" db="UniProtKB">
        <authorList>
            <consortium name="Ensembl"/>
        </authorList>
    </citation>
    <scope>IDENTIFICATION</scope>
</reference>
<accession>A0A673ZF22</accession>
<keyword evidence="2" id="KW-1185">Reference proteome</keyword>
<dbReference type="Proteomes" id="UP000472277">
    <property type="component" value="Chromosome 30"/>
</dbReference>
<name>A0A673ZF22_SALTR</name>
<dbReference type="Ensembl" id="ENSSTUT00000047885.1">
    <property type="protein sequence ID" value="ENSSTUP00000045889.1"/>
    <property type="gene ID" value="ENSSTUG00000019313.1"/>
</dbReference>